<accession>A0A5J4PCV6</accession>
<dbReference type="EMBL" id="SNRY01009284">
    <property type="protein sequence ID" value="KAA6307285.1"/>
    <property type="molecule type" value="Genomic_DNA"/>
</dbReference>
<protein>
    <recommendedName>
        <fullName evidence="2">ATP-dependent DNA helicase RecG C-terminal domain-containing protein</fullName>
    </recommendedName>
</protein>
<evidence type="ECO:0008006" key="2">
    <source>
        <dbReference type="Google" id="ProtNLM"/>
    </source>
</evidence>
<gene>
    <name evidence="1" type="ORF">EZS27_041048</name>
</gene>
<dbReference type="AlphaFoldDB" id="A0A5J4PCV6"/>
<comment type="caution">
    <text evidence="1">The sequence shown here is derived from an EMBL/GenBank/DDBJ whole genome shotgun (WGS) entry which is preliminary data.</text>
</comment>
<sequence length="72" mass="8621">MAFVQKHTPDRFFLEGDRRVSIRDVIFREMVCNLLIHREYSVNYHASLTIYKETVVTQNWSIPYTMGRITPE</sequence>
<evidence type="ECO:0000313" key="1">
    <source>
        <dbReference type="EMBL" id="KAA6307285.1"/>
    </source>
</evidence>
<organism evidence="1">
    <name type="scientific">termite gut metagenome</name>
    <dbReference type="NCBI Taxonomy" id="433724"/>
    <lineage>
        <taxon>unclassified sequences</taxon>
        <taxon>metagenomes</taxon>
        <taxon>organismal metagenomes</taxon>
    </lineage>
</organism>
<dbReference type="Gene3D" id="3.30.565.60">
    <property type="match status" value="1"/>
</dbReference>
<proteinExistence type="predicted"/>
<feature type="non-terminal residue" evidence="1">
    <location>
        <position position="72"/>
    </location>
</feature>
<reference evidence="1" key="1">
    <citation type="submission" date="2019-03" db="EMBL/GenBank/DDBJ databases">
        <title>Single cell metagenomics reveals metabolic interactions within the superorganism composed of flagellate Streblomastix strix and complex community of Bacteroidetes bacteria on its surface.</title>
        <authorList>
            <person name="Treitli S.C."/>
            <person name="Kolisko M."/>
            <person name="Husnik F."/>
            <person name="Keeling P."/>
            <person name="Hampl V."/>
        </authorList>
    </citation>
    <scope>NUCLEOTIDE SEQUENCE</scope>
    <source>
        <strain evidence="1">STM</strain>
    </source>
</reference>
<name>A0A5J4PCV6_9ZZZZ</name>
<dbReference type="InterPro" id="IPR038475">
    <property type="entry name" value="RecG_C_sf"/>
</dbReference>